<dbReference type="EMBL" id="PNBA02000009">
    <property type="protein sequence ID" value="KAG6414275.1"/>
    <property type="molecule type" value="Genomic_DNA"/>
</dbReference>
<dbReference type="AlphaFoldDB" id="A0A8X8XLI1"/>
<name>A0A8X8XLI1_SALSN</name>
<proteinExistence type="predicted"/>
<organism evidence="1">
    <name type="scientific">Salvia splendens</name>
    <name type="common">Scarlet sage</name>
    <dbReference type="NCBI Taxonomy" id="180675"/>
    <lineage>
        <taxon>Eukaryota</taxon>
        <taxon>Viridiplantae</taxon>
        <taxon>Streptophyta</taxon>
        <taxon>Embryophyta</taxon>
        <taxon>Tracheophyta</taxon>
        <taxon>Spermatophyta</taxon>
        <taxon>Magnoliopsida</taxon>
        <taxon>eudicotyledons</taxon>
        <taxon>Gunneridae</taxon>
        <taxon>Pentapetalae</taxon>
        <taxon>asterids</taxon>
        <taxon>lamiids</taxon>
        <taxon>Lamiales</taxon>
        <taxon>Lamiaceae</taxon>
        <taxon>Nepetoideae</taxon>
        <taxon>Mentheae</taxon>
        <taxon>Salviinae</taxon>
        <taxon>Salvia</taxon>
        <taxon>Salvia subgen. Calosphace</taxon>
        <taxon>core Calosphace</taxon>
    </lineage>
</organism>
<evidence type="ECO:0000313" key="2">
    <source>
        <dbReference type="Proteomes" id="UP000298416"/>
    </source>
</evidence>
<dbReference type="GO" id="GO:0003676">
    <property type="term" value="F:nucleic acid binding"/>
    <property type="evidence" value="ECO:0007669"/>
    <property type="project" value="InterPro"/>
</dbReference>
<accession>A0A8X8XLI1</accession>
<protein>
    <recommendedName>
        <fullName evidence="3">CCHC-type domain-containing protein</fullName>
    </recommendedName>
</protein>
<comment type="caution">
    <text evidence="1">The sequence shown here is derived from an EMBL/GenBank/DDBJ whole genome shotgun (WGS) entry which is preliminary data.</text>
</comment>
<evidence type="ECO:0000313" key="1">
    <source>
        <dbReference type="EMBL" id="KAG6414275.1"/>
    </source>
</evidence>
<dbReference type="GO" id="GO:0008270">
    <property type="term" value="F:zinc ion binding"/>
    <property type="evidence" value="ECO:0007669"/>
    <property type="project" value="InterPro"/>
</dbReference>
<evidence type="ECO:0008006" key="3">
    <source>
        <dbReference type="Google" id="ProtNLM"/>
    </source>
</evidence>
<dbReference type="SUPFAM" id="SSF57756">
    <property type="entry name" value="Retrovirus zinc finger-like domains"/>
    <property type="match status" value="1"/>
</dbReference>
<reference evidence="1" key="1">
    <citation type="submission" date="2018-01" db="EMBL/GenBank/DDBJ databases">
        <authorList>
            <person name="Mao J.F."/>
        </authorList>
    </citation>
    <scope>NUCLEOTIDE SEQUENCE</scope>
    <source>
        <strain evidence="1">Huo1</strain>
        <tissue evidence="1">Leaf</tissue>
    </source>
</reference>
<keyword evidence="2" id="KW-1185">Reference proteome</keyword>
<dbReference type="Proteomes" id="UP000298416">
    <property type="component" value="Unassembled WGS sequence"/>
</dbReference>
<dbReference type="InterPro" id="IPR036875">
    <property type="entry name" value="Znf_CCHC_sf"/>
</dbReference>
<reference evidence="1" key="2">
    <citation type="submission" date="2020-08" db="EMBL/GenBank/DDBJ databases">
        <title>Plant Genome Project.</title>
        <authorList>
            <person name="Zhang R.-G."/>
        </authorList>
    </citation>
    <scope>NUCLEOTIDE SEQUENCE</scope>
    <source>
        <strain evidence="1">Huo1</strain>
        <tissue evidence="1">Leaf</tissue>
    </source>
</reference>
<sequence>MHAFLEGEDLWEAVEDDYEVPPLGVNSIIAQIKVNKERVKRKAKARSSLYVTVNHASRFSYEYLRVRDGERKMLRTSEFEPRRPEVKCRKCEKMGHIERICKGNNSAQGEAQAAAEEMEQLFVASCHVTGTTSEGWLVDSQCSDHISGNQAIFNEIGNKYVDISVRIGNGE</sequence>
<gene>
    <name evidence="1" type="ORF">SASPL_126993</name>
</gene>